<keyword evidence="2" id="KW-1185">Reference proteome</keyword>
<dbReference type="PANTHER" id="PTHR11781:SF22">
    <property type="entry name" value="TYPE I IODOTHYRONINE DEIODINASE"/>
    <property type="match status" value="1"/>
</dbReference>
<protein>
    <submittedName>
        <fullName evidence="1">Deiodinase-like protein</fullName>
    </submittedName>
</protein>
<dbReference type="Gene3D" id="3.40.30.10">
    <property type="entry name" value="Glutaredoxin"/>
    <property type="match status" value="1"/>
</dbReference>
<organism evidence="1 2">
    <name type="scientific">Pseudofrancisella aestuarii</name>
    <dbReference type="NCBI Taxonomy" id="2670347"/>
    <lineage>
        <taxon>Bacteria</taxon>
        <taxon>Pseudomonadati</taxon>
        <taxon>Pseudomonadota</taxon>
        <taxon>Gammaproteobacteria</taxon>
        <taxon>Thiotrichales</taxon>
        <taxon>Francisellaceae</taxon>
        <taxon>Pseudofrancisella</taxon>
    </lineage>
</organism>
<dbReference type="RefSeq" id="WP_119330496.1">
    <property type="nucleotide sequence ID" value="NZ_JBHSJH010000001.1"/>
</dbReference>
<dbReference type="Pfam" id="PF00837">
    <property type="entry name" value="T4_deiodinase"/>
    <property type="match status" value="1"/>
</dbReference>
<accession>A0ABV9T9H2</accession>
<sequence length="229" mass="26481">MSNYNYDNFSSDKYNFEISQGLKVGDTAIDVKLETTDGEYRNLLDFNGEYLVLEMGSITCPLFQGRRDSMSKIANDFKNISFAVLYVREAHPGSNIKSHESYNDKKKCAIELRSSEKEQRIIFIDNIEGDAHKIYGSMPNAVFILNKKREIVFKLDWNNPILVRKAIKALMNNKEISTEDFFYPVKPTVVKRVLKKAGKGSAKDFFSSLPILIWKNLIKRNLRSLFRRK</sequence>
<evidence type="ECO:0000313" key="1">
    <source>
        <dbReference type="EMBL" id="MFC4891771.1"/>
    </source>
</evidence>
<dbReference type="InterPro" id="IPR000643">
    <property type="entry name" value="Iodothyronine_deiodinase"/>
</dbReference>
<evidence type="ECO:0000313" key="2">
    <source>
        <dbReference type="Proteomes" id="UP001595926"/>
    </source>
</evidence>
<proteinExistence type="predicted"/>
<comment type="caution">
    <text evidence="1">The sequence shown here is derived from an EMBL/GenBank/DDBJ whole genome shotgun (WGS) entry which is preliminary data.</text>
</comment>
<reference evidence="2" key="1">
    <citation type="journal article" date="2019" name="Int. J. Syst. Evol. Microbiol.">
        <title>The Global Catalogue of Microorganisms (GCM) 10K type strain sequencing project: providing services to taxonomists for standard genome sequencing and annotation.</title>
        <authorList>
            <consortium name="The Broad Institute Genomics Platform"/>
            <consortium name="The Broad Institute Genome Sequencing Center for Infectious Disease"/>
            <person name="Wu L."/>
            <person name="Ma J."/>
        </authorList>
    </citation>
    <scope>NUCLEOTIDE SEQUENCE [LARGE SCALE GENOMIC DNA]</scope>
    <source>
        <strain evidence="2">CGMCC 1.13718</strain>
    </source>
</reference>
<dbReference type="SUPFAM" id="SSF52833">
    <property type="entry name" value="Thioredoxin-like"/>
    <property type="match status" value="1"/>
</dbReference>
<dbReference type="EMBL" id="JBHSJH010000001">
    <property type="protein sequence ID" value="MFC4891771.1"/>
    <property type="molecule type" value="Genomic_DNA"/>
</dbReference>
<dbReference type="InterPro" id="IPR036249">
    <property type="entry name" value="Thioredoxin-like_sf"/>
</dbReference>
<name>A0ABV9T9H2_9GAMM</name>
<dbReference type="PANTHER" id="PTHR11781">
    <property type="entry name" value="IODOTHYRONINE DEIODINASE"/>
    <property type="match status" value="1"/>
</dbReference>
<gene>
    <name evidence="1" type="ORF">ACFPDQ_01740</name>
</gene>
<dbReference type="Proteomes" id="UP001595926">
    <property type="component" value="Unassembled WGS sequence"/>
</dbReference>